<dbReference type="RefSeq" id="WP_058480225.1">
    <property type="nucleotide sequence ID" value="NZ_CAAAIQ010000023.1"/>
</dbReference>
<dbReference type="Proteomes" id="UP000054729">
    <property type="component" value="Unassembled WGS sequence"/>
</dbReference>
<dbReference type="PATRIC" id="fig|66969.6.peg.1625"/>
<gene>
    <name evidence="7" type="ORF">Lwal_1487</name>
</gene>
<dbReference type="GO" id="GO:0009253">
    <property type="term" value="P:peptidoglycan catabolic process"/>
    <property type="evidence" value="ECO:0007669"/>
    <property type="project" value="InterPro"/>
</dbReference>
<keyword evidence="5" id="KW-0732">Signal</keyword>
<dbReference type="GO" id="GO:0071555">
    <property type="term" value="P:cell wall organization"/>
    <property type="evidence" value="ECO:0007669"/>
    <property type="project" value="UniProtKB-KW"/>
</dbReference>
<evidence type="ECO:0000256" key="1">
    <source>
        <dbReference type="ARBA" id="ARBA00001561"/>
    </source>
</evidence>
<comment type="catalytic activity">
    <reaction evidence="1">
        <text>Hydrolyzes the link between N-acetylmuramoyl residues and L-amino acid residues in certain cell-wall glycopeptides.</text>
        <dbReference type="EC" id="3.5.1.28"/>
    </reaction>
</comment>
<evidence type="ECO:0000256" key="4">
    <source>
        <dbReference type="ARBA" id="ARBA00023316"/>
    </source>
</evidence>
<dbReference type="EC" id="3.5.1.28" evidence="2"/>
<dbReference type="PANTHER" id="PTHR30417">
    <property type="entry name" value="N-ACETYLMURAMOYL-L-ALANINE AMIDASE AMID"/>
    <property type="match status" value="1"/>
</dbReference>
<evidence type="ECO:0000256" key="3">
    <source>
        <dbReference type="ARBA" id="ARBA00022801"/>
    </source>
</evidence>
<reference evidence="7 8" key="1">
    <citation type="submission" date="2015-11" db="EMBL/GenBank/DDBJ databases">
        <title>Genomic analysis of 38 Legionella species identifies large and diverse effector repertoires.</title>
        <authorList>
            <person name="Burstein D."/>
            <person name="Amaro F."/>
            <person name="Zusman T."/>
            <person name="Lifshitz Z."/>
            <person name="Cohen O."/>
            <person name="Gilbert J.A."/>
            <person name="Pupko T."/>
            <person name="Shuman H.A."/>
            <person name="Segal G."/>
        </authorList>
    </citation>
    <scope>NUCLEOTIDE SEQUENCE [LARGE SCALE GENOMIC DNA]</scope>
    <source>
        <strain evidence="7 8">ATCC 51914</strain>
    </source>
</reference>
<dbReference type="STRING" id="66969.Lwal_1487"/>
<keyword evidence="4" id="KW-0961">Cell wall biogenesis/degradation</keyword>
<dbReference type="EMBL" id="LNZB01000036">
    <property type="protein sequence ID" value="KTD79415.1"/>
    <property type="molecule type" value="Genomic_DNA"/>
</dbReference>
<evidence type="ECO:0000313" key="7">
    <source>
        <dbReference type="EMBL" id="KTD79415.1"/>
    </source>
</evidence>
<keyword evidence="8" id="KW-1185">Reference proteome</keyword>
<comment type="caution">
    <text evidence="7">The sequence shown here is derived from an EMBL/GenBank/DDBJ whole genome shotgun (WGS) entry which is preliminary data.</text>
</comment>
<sequence length="217" mass="25060">MNSILLAILLFLSTLGHAFSCNDSQVIHQKPIQFNKKRIELSKQYQSTHYGIDSDSIEIEPKMIVLHWTMISSFKLTFKIFYPAALPKNSPRRTELPGDLNVSSHYLVDRDGKIYQLMPDNWMARHVIGLNHYAIGIENVGGVEGKDDLTKEQTRANAFLVCYLKKKYPSIKYVIGHNEYLRFKNTKLWLEKDPNYQTDKTDPGPNFVRRVKKLIGS</sequence>
<dbReference type="Gene3D" id="3.40.80.10">
    <property type="entry name" value="Peptidoglycan recognition protein-like"/>
    <property type="match status" value="1"/>
</dbReference>
<keyword evidence="3" id="KW-0378">Hydrolase</keyword>
<dbReference type="InterPro" id="IPR051206">
    <property type="entry name" value="NAMLAA_amidase_2"/>
</dbReference>
<feature type="domain" description="N-acetylmuramoyl-L-alanine amidase" evidence="6">
    <location>
        <begin position="49"/>
        <end position="204"/>
    </location>
</feature>
<dbReference type="AlphaFoldDB" id="A0A0W1ADJ7"/>
<dbReference type="CDD" id="cd06583">
    <property type="entry name" value="PGRP"/>
    <property type="match status" value="1"/>
</dbReference>
<feature type="chain" id="PRO_5006919668" description="N-acetylmuramoyl-L-alanine amidase" evidence="5">
    <location>
        <begin position="19"/>
        <end position="217"/>
    </location>
</feature>
<dbReference type="SMART" id="SM00644">
    <property type="entry name" value="Ami_2"/>
    <property type="match status" value="1"/>
</dbReference>
<name>A0A0W1ADJ7_9GAMM</name>
<evidence type="ECO:0000259" key="6">
    <source>
        <dbReference type="SMART" id="SM00644"/>
    </source>
</evidence>
<dbReference type="OrthoDB" id="9794842at2"/>
<evidence type="ECO:0000256" key="5">
    <source>
        <dbReference type="SAM" id="SignalP"/>
    </source>
</evidence>
<accession>A0A0W1ADJ7</accession>
<dbReference type="Pfam" id="PF01510">
    <property type="entry name" value="Amidase_2"/>
    <property type="match status" value="1"/>
</dbReference>
<dbReference type="InterPro" id="IPR002502">
    <property type="entry name" value="Amidase_domain"/>
</dbReference>
<dbReference type="PANTHER" id="PTHR30417:SF1">
    <property type="entry name" value="N-ACETYLMURAMOYL-L-ALANINE AMIDASE AMID"/>
    <property type="match status" value="1"/>
</dbReference>
<dbReference type="GO" id="GO:0008745">
    <property type="term" value="F:N-acetylmuramoyl-L-alanine amidase activity"/>
    <property type="evidence" value="ECO:0007669"/>
    <property type="project" value="UniProtKB-EC"/>
</dbReference>
<evidence type="ECO:0000256" key="2">
    <source>
        <dbReference type="ARBA" id="ARBA00011901"/>
    </source>
</evidence>
<dbReference type="SUPFAM" id="SSF55846">
    <property type="entry name" value="N-acetylmuramoyl-L-alanine amidase-like"/>
    <property type="match status" value="1"/>
</dbReference>
<proteinExistence type="predicted"/>
<evidence type="ECO:0000313" key="8">
    <source>
        <dbReference type="Proteomes" id="UP000054729"/>
    </source>
</evidence>
<feature type="signal peptide" evidence="5">
    <location>
        <begin position="1"/>
        <end position="18"/>
    </location>
</feature>
<dbReference type="InterPro" id="IPR036505">
    <property type="entry name" value="Amidase/PGRP_sf"/>
</dbReference>
<dbReference type="GO" id="GO:0009254">
    <property type="term" value="P:peptidoglycan turnover"/>
    <property type="evidence" value="ECO:0007669"/>
    <property type="project" value="TreeGrafter"/>
</dbReference>
<protein>
    <recommendedName>
        <fullName evidence="2">N-acetylmuramoyl-L-alanine amidase</fullName>
        <ecNumber evidence="2">3.5.1.28</ecNumber>
    </recommendedName>
</protein>
<organism evidence="7 8">
    <name type="scientific">Legionella waltersii</name>
    <dbReference type="NCBI Taxonomy" id="66969"/>
    <lineage>
        <taxon>Bacteria</taxon>
        <taxon>Pseudomonadati</taxon>
        <taxon>Pseudomonadota</taxon>
        <taxon>Gammaproteobacteria</taxon>
        <taxon>Legionellales</taxon>
        <taxon>Legionellaceae</taxon>
        <taxon>Legionella</taxon>
    </lineage>
</organism>